<evidence type="ECO:0000256" key="1">
    <source>
        <dbReference type="SAM" id="MobiDB-lite"/>
    </source>
</evidence>
<evidence type="ECO:0000313" key="2">
    <source>
        <dbReference type="EMBL" id="QER88047.1"/>
    </source>
</evidence>
<sequence>MRTLWNRENSRGELRPGRRLAGDRTATGTARRTGGAPLITTADVMYGTPSRGTDGPVGGFLLRSA</sequence>
<dbReference type="Proteomes" id="UP000324308">
    <property type="component" value="Chromosome"/>
</dbReference>
<keyword evidence="3" id="KW-1185">Reference proteome</keyword>
<dbReference type="RefSeq" id="WP_150155739.1">
    <property type="nucleotide sequence ID" value="NZ_CP043959.1"/>
</dbReference>
<feature type="region of interest" description="Disordered" evidence="1">
    <location>
        <begin position="1"/>
        <end position="65"/>
    </location>
</feature>
<dbReference type="EMBL" id="CP043959">
    <property type="protein sequence ID" value="QER88047.1"/>
    <property type="molecule type" value="Genomic_DNA"/>
</dbReference>
<accession>A0ABX5ZV43</accession>
<proteinExistence type="predicted"/>
<feature type="compositionally biased region" description="Basic and acidic residues" evidence="1">
    <location>
        <begin position="8"/>
        <end position="22"/>
    </location>
</feature>
<gene>
    <name evidence="2" type="ORF">F3L20_21370</name>
</gene>
<organism evidence="2 3">
    <name type="scientific">Streptomyces tendae</name>
    <dbReference type="NCBI Taxonomy" id="1932"/>
    <lineage>
        <taxon>Bacteria</taxon>
        <taxon>Bacillati</taxon>
        <taxon>Actinomycetota</taxon>
        <taxon>Actinomycetes</taxon>
        <taxon>Kitasatosporales</taxon>
        <taxon>Streptomycetaceae</taxon>
        <taxon>Streptomyces</taxon>
    </lineage>
</organism>
<reference evidence="2 3" key="1">
    <citation type="submission" date="2019-09" db="EMBL/GenBank/DDBJ databases">
        <title>Draft genome sequence of the Ebosin-producing strain Streptomyces sp. 139.</title>
        <authorList>
            <person name="Ai L."/>
            <person name="Geng M."/>
            <person name="Ma M."/>
            <person name="Bai L."/>
        </authorList>
    </citation>
    <scope>NUCLEOTIDE SEQUENCE [LARGE SCALE GENOMIC DNA]</scope>
    <source>
        <strain evidence="2 3">139</strain>
    </source>
</reference>
<feature type="compositionally biased region" description="Low complexity" evidence="1">
    <location>
        <begin position="23"/>
        <end position="36"/>
    </location>
</feature>
<name>A0ABX5ZV43_STRTE</name>
<evidence type="ECO:0000313" key="3">
    <source>
        <dbReference type="Proteomes" id="UP000324308"/>
    </source>
</evidence>
<protein>
    <submittedName>
        <fullName evidence="2">Uncharacterized protein</fullName>
    </submittedName>
</protein>